<dbReference type="STRING" id="394193.SAMN04489732_102193"/>
<evidence type="ECO:0000256" key="5">
    <source>
        <dbReference type="ARBA" id="ARBA00023136"/>
    </source>
</evidence>
<dbReference type="Pfam" id="PF07690">
    <property type="entry name" value="MFS_1"/>
    <property type="match status" value="1"/>
</dbReference>
<keyword evidence="3 6" id="KW-0812">Transmembrane</keyword>
<dbReference type="Gene3D" id="1.20.1250.20">
    <property type="entry name" value="MFS general substrate transporter like domains"/>
    <property type="match status" value="1"/>
</dbReference>
<dbReference type="InterPro" id="IPR036259">
    <property type="entry name" value="MFS_trans_sf"/>
</dbReference>
<dbReference type="SUPFAM" id="SSF103473">
    <property type="entry name" value="MFS general substrate transporter"/>
    <property type="match status" value="1"/>
</dbReference>
<evidence type="ECO:0000256" key="4">
    <source>
        <dbReference type="ARBA" id="ARBA00022989"/>
    </source>
</evidence>
<evidence type="ECO:0000256" key="6">
    <source>
        <dbReference type="SAM" id="Phobius"/>
    </source>
</evidence>
<feature type="transmembrane region" description="Helical" evidence="6">
    <location>
        <begin position="75"/>
        <end position="105"/>
    </location>
</feature>
<comment type="subcellular location">
    <subcellularLocation>
        <location evidence="1">Cell membrane</location>
        <topology evidence="1">Multi-pass membrane protein</topology>
    </subcellularLocation>
</comment>
<dbReference type="RefSeq" id="WP_091613425.1">
    <property type="nucleotide sequence ID" value="NZ_FOEF01000002.1"/>
</dbReference>
<evidence type="ECO:0000256" key="2">
    <source>
        <dbReference type="ARBA" id="ARBA00022475"/>
    </source>
</evidence>
<evidence type="ECO:0000256" key="1">
    <source>
        <dbReference type="ARBA" id="ARBA00004651"/>
    </source>
</evidence>
<dbReference type="OrthoDB" id="3810421at2"/>
<dbReference type="AlphaFoldDB" id="A0A1H8SLT3"/>
<feature type="transmembrane region" description="Helical" evidence="6">
    <location>
        <begin position="256"/>
        <end position="277"/>
    </location>
</feature>
<keyword evidence="2" id="KW-1003">Cell membrane</keyword>
<proteinExistence type="predicted"/>
<gene>
    <name evidence="7" type="ORF">SAMN04489732_102193</name>
</gene>
<dbReference type="PANTHER" id="PTHR23513">
    <property type="entry name" value="INTEGRAL MEMBRANE EFFLUX PROTEIN-RELATED"/>
    <property type="match status" value="1"/>
</dbReference>
<keyword evidence="4 6" id="KW-1133">Transmembrane helix</keyword>
<accession>A0A1H8SLT3</accession>
<feature type="transmembrane region" description="Helical" evidence="6">
    <location>
        <begin position="284"/>
        <end position="303"/>
    </location>
</feature>
<protein>
    <submittedName>
        <fullName evidence="7">Predicted arabinose efflux permease, MFS family</fullName>
    </submittedName>
</protein>
<dbReference type="CDD" id="cd06173">
    <property type="entry name" value="MFS_MefA_like"/>
    <property type="match status" value="1"/>
</dbReference>
<dbReference type="GO" id="GO:0022857">
    <property type="term" value="F:transmembrane transporter activity"/>
    <property type="evidence" value="ECO:0007669"/>
    <property type="project" value="InterPro"/>
</dbReference>
<dbReference type="GO" id="GO:0005886">
    <property type="term" value="C:plasma membrane"/>
    <property type="evidence" value="ECO:0007669"/>
    <property type="project" value="UniProtKB-SubCell"/>
</dbReference>
<dbReference type="InterPro" id="IPR011701">
    <property type="entry name" value="MFS"/>
</dbReference>
<evidence type="ECO:0000313" key="8">
    <source>
        <dbReference type="Proteomes" id="UP000198582"/>
    </source>
</evidence>
<dbReference type="PANTHER" id="PTHR23513:SF6">
    <property type="entry name" value="MAJOR FACILITATOR SUPERFAMILY ASSOCIATED DOMAIN-CONTAINING PROTEIN"/>
    <property type="match status" value="1"/>
</dbReference>
<evidence type="ECO:0000256" key="3">
    <source>
        <dbReference type="ARBA" id="ARBA00022692"/>
    </source>
</evidence>
<feature type="transmembrane region" description="Helical" evidence="6">
    <location>
        <begin position="157"/>
        <end position="182"/>
    </location>
</feature>
<name>A0A1H8SLT3_9PSEU</name>
<keyword evidence="5 6" id="KW-0472">Membrane</keyword>
<dbReference type="Proteomes" id="UP000198582">
    <property type="component" value="Unassembled WGS sequence"/>
</dbReference>
<evidence type="ECO:0000313" key="7">
    <source>
        <dbReference type="EMBL" id="SEO79740.1"/>
    </source>
</evidence>
<keyword evidence="8" id="KW-1185">Reference proteome</keyword>
<dbReference type="EMBL" id="FOEF01000002">
    <property type="protein sequence ID" value="SEO79740.1"/>
    <property type="molecule type" value="Genomic_DNA"/>
</dbReference>
<feature type="transmembrane region" description="Helical" evidence="6">
    <location>
        <begin position="346"/>
        <end position="370"/>
    </location>
</feature>
<sequence length="424" mass="42724">MRQLLAIPAFVRLWVAAFFGETAEWILQVAVPLFLFTSTGSAVATGLSIALGLLPTVLLSPAAGVVADRWNRRAVLVVVCAAQAVVVLPLLAGAGIPVALVYVVMAAQAGLASVFEPARNALVQELVGPGEVTGAIGLMSVNGSVARLAGGWAGGVLLGWGGLESVVLGYLGALALAGLLLVRPFRRVGPETVVATVKEPVFKAWLAGLRELTGDPRLRATGVATVLAAVAQGMFLVLFVVFVLEVLGGSEADAGLLRGVQAIGGLAAGFAVATVARRVAPVRLLAWGSLVTGALSALIWNLAFATTALGLYVGLFMVVGAPAVVTGAGLLSHLQGVAAPERAGRVLSTVFAVMAAGTAAGALLAGTLVVVTGPAVLLDVQSGIYVLAGLVLLGAGKGRFRRSAGPGVVTVEECRLSSPPATSM</sequence>
<organism evidence="7 8">
    <name type="scientific">Amycolatopsis saalfeldensis</name>
    <dbReference type="NCBI Taxonomy" id="394193"/>
    <lineage>
        <taxon>Bacteria</taxon>
        <taxon>Bacillati</taxon>
        <taxon>Actinomycetota</taxon>
        <taxon>Actinomycetes</taxon>
        <taxon>Pseudonocardiales</taxon>
        <taxon>Pseudonocardiaceae</taxon>
        <taxon>Amycolatopsis</taxon>
    </lineage>
</organism>
<feature type="transmembrane region" description="Helical" evidence="6">
    <location>
        <begin position="309"/>
        <end position="334"/>
    </location>
</feature>
<reference evidence="8" key="1">
    <citation type="submission" date="2016-10" db="EMBL/GenBank/DDBJ databases">
        <authorList>
            <person name="Varghese N."/>
            <person name="Submissions S."/>
        </authorList>
    </citation>
    <scope>NUCLEOTIDE SEQUENCE [LARGE SCALE GENOMIC DNA]</scope>
    <source>
        <strain evidence="8">DSM 44993</strain>
    </source>
</reference>
<feature type="transmembrane region" description="Helical" evidence="6">
    <location>
        <begin position="220"/>
        <end position="244"/>
    </location>
</feature>
<feature type="transmembrane region" description="Helical" evidence="6">
    <location>
        <begin position="376"/>
        <end position="395"/>
    </location>
</feature>